<dbReference type="GO" id="GO:0046983">
    <property type="term" value="F:protein dimerization activity"/>
    <property type="evidence" value="ECO:0007669"/>
    <property type="project" value="UniProtKB-UniRule"/>
</dbReference>
<feature type="transmembrane region" description="Helical" evidence="16">
    <location>
        <begin position="12"/>
        <end position="35"/>
    </location>
</feature>
<keyword evidence="9 14" id="KW-0418">Kinase</keyword>
<keyword evidence="5" id="KW-0597">Phosphoprotein</keyword>
<evidence type="ECO:0000256" key="10">
    <source>
        <dbReference type="ARBA" id="ARBA00022840"/>
    </source>
</evidence>
<dbReference type="InterPro" id="IPR036890">
    <property type="entry name" value="HATPase_C_sf"/>
</dbReference>
<evidence type="ECO:0000256" key="16">
    <source>
        <dbReference type="SAM" id="Phobius"/>
    </source>
</evidence>
<dbReference type="Pfam" id="PF00672">
    <property type="entry name" value="HAMP"/>
    <property type="match status" value="1"/>
</dbReference>
<dbReference type="OrthoDB" id="9811306at2"/>
<feature type="coiled-coil region" evidence="15">
    <location>
        <begin position="219"/>
        <end position="246"/>
    </location>
</feature>
<dbReference type="Gene3D" id="6.10.340.10">
    <property type="match status" value="1"/>
</dbReference>
<dbReference type="Gene3D" id="1.20.120.960">
    <property type="entry name" value="Histidine kinase NarX, sensor domain"/>
    <property type="match status" value="1"/>
</dbReference>
<gene>
    <name evidence="19" type="ORF">DI392_10115</name>
</gene>
<dbReference type="InterPro" id="IPR003660">
    <property type="entry name" value="HAMP_dom"/>
</dbReference>
<keyword evidence="6 14" id="KW-0808">Transferase</keyword>
<dbReference type="GO" id="GO:0005886">
    <property type="term" value="C:plasma membrane"/>
    <property type="evidence" value="ECO:0007669"/>
    <property type="project" value="UniProtKB-SubCell"/>
</dbReference>
<dbReference type="CDD" id="cd22899">
    <property type="entry name" value="NarQ_sensor"/>
    <property type="match status" value="1"/>
</dbReference>
<dbReference type="Pfam" id="PF13675">
    <property type="entry name" value="PilJ"/>
    <property type="match status" value="1"/>
</dbReference>
<dbReference type="InterPro" id="IPR029095">
    <property type="entry name" value="NarX-like_N"/>
</dbReference>
<accession>A0A2U3B8V3</accession>
<dbReference type="EMBL" id="QFWT01000005">
    <property type="protein sequence ID" value="PWI33212.1"/>
    <property type="molecule type" value="Genomic_DNA"/>
</dbReference>
<feature type="domain" description="Histidine kinase" evidence="17">
    <location>
        <begin position="368"/>
        <end position="563"/>
    </location>
</feature>
<evidence type="ECO:0000256" key="5">
    <source>
        <dbReference type="ARBA" id="ARBA00022553"/>
    </source>
</evidence>
<keyword evidence="20" id="KW-1185">Reference proteome</keyword>
<evidence type="ECO:0000256" key="3">
    <source>
        <dbReference type="ARBA" id="ARBA00022475"/>
    </source>
</evidence>
<dbReference type="InterPro" id="IPR042295">
    <property type="entry name" value="NarX-like_N_sf"/>
</dbReference>
<keyword evidence="11 16" id="KW-1133">Transmembrane helix</keyword>
<dbReference type="NCBIfam" id="NF008184">
    <property type="entry name" value="PRK10935.1"/>
    <property type="match status" value="1"/>
</dbReference>
<dbReference type="Proteomes" id="UP000245362">
    <property type="component" value="Unassembled WGS sequence"/>
</dbReference>
<dbReference type="PROSITE" id="PS50885">
    <property type="entry name" value="HAMP"/>
    <property type="match status" value="1"/>
</dbReference>
<organism evidence="19 20">
    <name type="scientific">Vibrio albus</name>
    <dbReference type="NCBI Taxonomy" id="2200953"/>
    <lineage>
        <taxon>Bacteria</taxon>
        <taxon>Pseudomonadati</taxon>
        <taxon>Pseudomonadota</taxon>
        <taxon>Gammaproteobacteria</taxon>
        <taxon>Vibrionales</taxon>
        <taxon>Vibrionaceae</taxon>
        <taxon>Vibrio</taxon>
    </lineage>
</organism>
<comment type="caution">
    <text evidence="19">The sequence shown here is derived from an EMBL/GenBank/DDBJ whole genome shotgun (WGS) entry which is preliminary data.</text>
</comment>
<dbReference type="EC" id="2.7.13.3" evidence="14"/>
<comment type="subcellular location">
    <subcellularLocation>
        <location evidence="2">Cell inner membrane</location>
        <topology evidence="2">Multi-pass membrane protein</topology>
    </subcellularLocation>
</comment>
<evidence type="ECO:0000313" key="19">
    <source>
        <dbReference type="EMBL" id="PWI33212.1"/>
    </source>
</evidence>
<evidence type="ECO:0000256" key="11">
    <source>
        <dbReference type="ARBA" id="ARBA00022989"/>
    </source>
</evidence>
<dbReference type="RefSeq" id="WP_109319795.1">
    <property type="nucleotide sequence ID" value="NZ_QFWT01000005.1"/>
</dbReference>
<dbReference type="SMART" id="SM00304">
    <property type="entry name" value="HAMP"/>
    <property type="match status" value="1"/>
</dbReference>
<keyword evidence="15" id="KW-0175">Coiled coil</keyword>
<evidence type="ECO:0000256" key="14">
    <source>
        <dbReference type="PIRNR" id="PIRNR003167"/>
    </source>
</evidence>
<dbReference type="Pfam" id="PF07730">
    <property type="entry name" value="HisKA_3"/>
    <property type="match status" value="1"/>
</dbReference>
<proteinExistence type="predicted"/>
<dbReference type="AlphaFoldDB" id="A0A2U3B8V3"/>
<reference evidence="19 20" key="1">
    <citation type="submission" date="2018-05" db="EMBL/GenBank/DDBJ databases">
        <title>Vibrio limimaris sp. nov., isolated from marine sediment.</title>
        <authorList>
            <person name="Li C.-M."/>
        </authorList>
    </citation>
    <scope>NUCLEOTIDE SEQUENCE [LARGE SCALE GENOMIC DNA]</scope>
    <source>
        <strain evidence="19 20">E4404</strain>
    </source>
</reference>
<keyword evidence="12 14" id="KW-0902">Two-component regulatory system</keyword>
<evidence type="ECO:0000256" key="1">
    <source>
        <dbReference type="ARBA" id="ARBA00000085"/>
    </source>
</evidence>
<dbReference type="PANTHER" id="PTHR24421:SF10">
    <property type="entry name" value="NITRATE_NITRITE SENSOR PROTEIN NARQ"/>
    <property type="match status" value="1"/>
</dbReference>
<evidence type="ECO:0000256" key="2">
    <source>
        <dbReference type="ARBA" id="ARBA00004429"/>
    </source>
</evidence>
<keyword evidence="10 14" id="KW-0067">ATP-binding</keyword>
<evidence type="ECO:0000259" key="18">
    <source>
        <dbReference type="PROSITE" id="PS50885"/>
    </source>
</evidence>
<protein>
    <recommendedName>
        <fullName evidence="14">Sensor protein</fullName>
        <ecNumber evidence="14">2.7.13.3</ecNumber>
    </recommendedName>
</protein>
<feature type="domain" description="HAMP" evidence="18">
    <location>
        <begin position="175"/>
        <end position="227"/>
    </location>
</feature>
<dbReference type="InterPro" id="IPR016380">
    <property type="entry name" value="Sig_transdc_His_kin_NarX/NarQ"/>
</dbReference>
<dbReference type="InterPro" id="IPR003594">
    <property type="entry name" value="HATPase_dom"/>
</dbReference>
<keyword evidence="8 14" id="KW-0547">Nucleotide-binding</keyword>
<evidence type="ECO:0000256" key="15">
    <source>
        <dbReference type="SAM" id="Coils"/>
    </source>
</evidence>
<feature type="transmembrane region" description="Helical" evidence="16">
    <location>
        <begin position="153"/>
        <end position="171"/>
    </location>
</feature>
<sequence length="563" mass="63481">MRKPQTSVTTTIARAMTFILLLSVTTTGVTIFALFSSLDDAGAINIAGSLRMQSYRLAFDIETESDQFDAHLLQYEQSIHAPALESINSWITPQSLIDNYNGLTARWLDLQPILRSDDKQLYLDNIAEFVNQIDKFVLELQTFSEFKLEMLTLSYGLGFTLILMIAFYTIFYTQRKVVYPLTQLVMASKQVQAGNFRVKLTDGMQNELGILANAFNNMASELEKLYSGLESKVQEKTRRLEHAKSSLETLYGCSQELSISYLGEDNFRNILQRLLATEGLTAIRMVVEEEPGVHWDIEVGSPSLTKEWHEERLSLDDDSLGRLEWQNSLPCPDIQLIRNVAQILARGVYYNRSQKQTQQLLLMEERATIARELHDSIAQSLSYLKIQTTLLNRSLAKENLEQASITAKDIEQQLSDTYTQLRELLSTFRLTVGNASFGEALKELLDPLTEQTNAELILDNQLASVSLRANHQVHVLQIIREAVLNAIKHAKANRITINCLQQNSLASVTITDNGVGFCTDVEKTDHYGLGIMTERADRLEGQLKVNSIEGGGCQVQLLFPLQK</sequence>
<evidence type="ECO:0000256" key="12">
    <source>
        <dbReference type="ARBA" id="ARBA00023012"/>
    </source>
</evidence>
<dbReference type="Gene3D" id="1.20.5.1930">
    <property type="match status" value="1"/>
</dbReference>
<dbReference type="PIRSF" id="PIRSF003167">
    <property type="entry name" value="STHK_NarX/NarQ"/>
    <property type="match status" value="1"/>
</dbReference>
<dbReference type="CDD" id="cd16917">
    <property type="entry name" value="HATPase_UhpB-NarQ-NarX-like"/>
    <property type="match status" value="1"/>
</dbReference>
<evidence type="ECO:0000256" key="13">
    <source>
        <dbReference type="ARBA" id="ARBA00023136"/>
    </source>
</evidence>
<dbReference type="SUPFAM" id="SSF158472">
    <property type="entry name" value="HAMP domain-like"/>
    <property type="match status" value="1"/>
</dbReference>
<comment type="catalytic activity">
    <reaction evidence="1 14">
        <text>ATP + protein L-histidine = ADP + protein N-phospho-L-histidine.</text>
        <dbReference type="EC" id="2.7.13.3"/>
    </reaction>
</comment>
<keyword evidence="4 14" id="KW-0997">Cell inner membrane</keyword>
<evidence type="ECO:0000256" key="4">
    <source>
        <dbReference type="ARBA" id="ARBA00022519"/>
    </source>
</evidence>
<dbReference type="InterPro" id="IPR050482">
    <property type="entry name" value="Sensor_HK_TwoCompSys"/>
</dbReference>
<dbReference type="Pfam" id="PF02518">
    <property type="entry name" value="HATPase_c"/>
    <property type="match status" value="1"/>
</dbReference>
<dbReference type="SUPFAM" id="SSF55874">
    <property type="entry name" value="ATPase domain of HSP90 chaperone/DNA topoisomerase II/histidine kinase"/>
    <property type="match status" value="1"/>
</dbReference>
<dbReference type="PROSITE" id="PS50109">
    <property type="entry name" value="HIS_KIN"/>
    <property type="match status" value="1"/>
</dbReference>
<evidence type="ECO:0000313" key="20">
    <source>
        <dbReference type="Proteomes" id="UP000245362"/>
    </source>
</evidence>
<dbReference type="CDD" id="cd06225">
    <property type="entry name" value="HAMP"/>
    <property type="match status" value="1"/>
</dbReference>
<evidence type="ECO:0000259" key="17">
    <source>
        <dbReference type="PROSITE" id="PS50109"/>
    </source>
</evidence>
<dbReference type="InterPro" id="IPR005467">
    <property type="entry name" value="His_kinase_dom"/>
</dbReference>
<dbReference type="GO" id="GO:0000155">
    <property type="term" value="F:phosphorelay sensor kinase activity"/>
    <property type="evidence" value="ECO:0007669"/>
    <property type="project" value="UniProtKB-UniRule"/>
</dbReference>
<dbReference type="SMART" id="SM00387">
    <property type="entry name" value="HATPase_c"/>
    <property type="match status" value="1"/>
</dbReference>
<dbReference type="GO" id="GO:0005524">
    <property type="term" value="F:ATP binding"/>
    <property type="evidence" value="ECO:0007669"/>
    <property type="project" value="UniProtKB-UniRule"/>
</dbReference>
<dbReference type="Gene3D" id="3.30.565.10">
    <property type="entry name" value="Histidine kinase-like ATPase, C-terminal domain"/>
    <property type="match status" value="1"/>
</dbReference>
<keyword evidence="3 14" id="KW-1003">Cell membrane</keyword>
<evidence type="ECO:0000256" key="8">
    <source>
        <dbReference type="ARBA" id="ARBA00022741"/>
    </source>
</evidence>
<evidence type="ECO:0000256" key="7">
    <source>
        <dbReference type="ARBA" id="ARBA00022692"/>
    </source>
</evidence>
<evidence type="ECO:0000256" key="9">
    <source>
        <dbReference type="ARBA" id="ARBA00022777"/>
    </source>
</evidence>
<dbReference type="InterPro" id="IPR011712">
    <property type="entry name" value="Sig_transdc_His_kin_sub3_dim/P"/>
</dbReference>
<dbReference type="PANTHER" id="PTHR24421">
    <property type="entry name" value="NITRATE/NITRITE SENSOR PROTEIN NARX-RELATED"/>
    <property type="match status" value="1"/>
</dbReference>
<keyword evidence="13 14" id="KW-0472">Membrane</keyword>
<evidence type="ECO:0000256" key="6">
    <source>
        <dbReference type="ARBA" id="ARBA00022679"/>
    </source>
</evidence>
<keyword evidence="7 16" id="KW-0812">Transmembrane</keyword>
<name>A0A2U3B8V3_9VIBR</name>